<evidence type="ECO:0000256" key="1">
    <source>
        <dbReference type="SAM" id="MobiDB-lite"/>
    </source>
</evidence>
<gene>
    <name evidence="3" type="ORF">L227DRAFT_180971</name>
</gene>
<reference evidence="3" key="1">
    <citation type="journal article" date="2018" name="Genome Biol. Evol.">
        <title>Genomics and development of Lentinus tigrinus, a white-rot wood-decaying mushroom with dimorphic fruiting bodies.</title>
        <authorList>
            <person name="Wu B."/>
            <person name="Xu Z."/>
            <person name="Knudson A."/>
            <person name="Carlson A."/>
            <person name="Chen N."/>
            <person name="Kovaka S."/>
            <person name="LaButti K."/>
            <person name="Lipzen A."/>
            <person name="Pennachio C."/>
            <person name="Riley R."/>
            <person name="Schakwitz W."/>
            <person name="Umezawa K."/>
            <person name="Ohm R.A."/>
            <person name="Grigoriev I.V."/>
            <person name="Nagy L.G."/>
            <person name="Gibbons J."/>
            <person name="Hibbett D."/>
        </authorList>
    </citation>
    <scope>NUCLEOTIDE SEQUENCE [LARGE SCALE GENOMIC DNA]</scope>
    <source>
        <strain evidence="3">ALCF2SS1-6</strain>
    </source>
</reference>
<dbReference type="Proteomes" id="UP000313359">
    <property type="component" value="Unassembled WGS sequence"/>
</dbReference>
<feature type="domain" description="BTB" evidence="2">
    <location>
        <begin position="48"/>
        <end position="121"/>
    </location>
</feature>
<dbReference type="STRING" id="1328759.A0A5C2S4J0"/>
<sequence length="368" mass="41770">MEEPHRKRLRTDATTSASTSQAGLVRSPTAADIVRAAKRDDDYWFEDGNIILVSENVSFKVYRGLLAEHSSVFRSMLDVGQGTQNPADIVDGCPVVPLYDSPNDLRGLFRIIFPLRKNLKFSNWKVDMDFISAIIRLDHKYELKGLYDQAMGYLTTYYTTNFDDWLEGRNATEWRPEPIHAIGAINLAHLTHTHTILPLAYYICATLGSNLPVGYARPDGTMERLSPDDLRICLDLKARLTAENVHSAFLLLRYPGQQHCSNSQAYTSCSELFRRLLEHVGLSKGPHAIASDRALDSWMDTIDSYTPPATQNVSPYMVMYQTQSRSLCKGCRAFVQNREREMRRQIWRKLPEYVGVTIDNWDAPIASG</sequence>
<organism evidence="3 4">
    <name type="scientific">Lentinus tigrinus ALCF2SS1-6</name>
    <dbReference type="NCBI Taxonomy" id="1328759"/>
    <lineage>
        <taxon>Eukaryota</taxon>
        <taxon>Fungi</taxon>
        <taxon>Dikarya</taxon>
        <taxon>Basidiomycota</taxon>
        <taxon>Agaricomycotina</taxon>
        <taxon>Agaricomycetes</taxon>
        <taxon>Polyporales</taxon>
        <taxon>Polyporaceae</taxon>
        <taxon>Lentinus</taxon>
    </lineage>
</organism>
<accession>A0A5C2S4J0</accession>
<evidence type="ECO:0000313" key="3">
    <source>
        <dbReference type="EMBL" id="RPD58575.1"/>
    </source>
</evidence>
<keyword evidence="4" id="KW-1185">Reference proteome</keyword>
<evidence type="ECO:0000259" key="2">
    <source>
        <dbReference type="PROSITE" id="PS50097"/>
    </source>
</evidence>
<proteinExistence type="predicted"/>
<feature type="region of interest" description="Disordered" evidence="1">
    <location>
        <begin position="1"/>
        <end position="24"/>
    </location>
</feature>
<dbReference type="EMBL" id="ML122274">
    <property type="protein sequence ID" value="RPD58575.1"/>
    <property type="molecule type" value="Genomic_DNA"/>
</dbReference>
<name>A0A5C2S4J0_9APHY</name>
<evidence type="ECO:0000313" key="4">
    <source>
        <dbReference type="Proteomes" id="UP000313359"/>
    </source>
</evidence>
<dbReference type="InterPro" id="IPR000210">
    <property type="entry name" value="BTB/POZ_dom"/>
</dbReference>
<protein>
    <recommendedName>
        <fullName evidence="2">BTB domain-containing protein</fullName>
    </recommendedName>
</protein>
<dbReference type="OrthoDB" id="3036049at2759"/>
<feature type="compositionally biased region" description="Low complexity" evidence="1">
    <location>
        <begin position="13"/>
        <end position="22"/>
    </location>
</feature>
<dbReference type="PROSITE" id="PS50097">
    <property type="entry name" value="BTB"/>
    <property type="match status" value="1"/>
</dbReference>
<dbReference type="AlphaFoldDB" id="A0A5C2S4J0"/>